<keyword evidence="1" id="KW-1133">Transmembrane helix</keyword>
<evidence type="ECO:0000313" key="3">
    <source>
        <dbReference type="Proteomes" id="UP000008922"/>
    </source>
</evidence>
<proteinExistence type="predicted"/>
<dbReference type="KEGG" id="atm:ANT_16970"/>
<organism evidence="2 3">
    <name type="scientific">Anaerolinea thermophila (strain DSM 14523 / JCM 11388 / NBRC 100420 / UNI-1)</name>
    <dbReference type="NCBI Taxonomy" id="926569"/>
    <lineage>
        <taxon>Bacteria</taxon>
        <taxon>Bacillati</taxon>
        <taxon>Chloroflexota</taxon>
        <taxon>Anaerolineae</taxon>
        <taxon>Anaerolineales</taxon>
        <taxon>Anaerolineaceae</taxon>
        <taxon>Anaerolinea</taxon>
    </lineage>
</organism>
<dbReference type="HOGENOM" id="CLU_2748940_0_0_0"/>
<keyword evidence="1" id="KW-0812">Transmembrane</keyword>
<evidence type="ECO:0000313" key="2">
    <source>
        <dbReference type="EMBL" id="BAJ63723.1"/>
    </source>
</evidence>
<dbReference type="RefSeq" id="WP_013560102.1">
    <property type="nucleotide sequence ID" value="NC_014960.1"/>
</dbReference>
<name>E8N5K9_ANATU</name>
<keyword evidence="3" id="KW-1185">Reference proteome</keyword>
<evidence type="ECO:0000256" key="1">
    <source>
        <dbReference type="SAM" id="Phobius"/>
    </source>
</evidence>
<dbReference type="OrthoDB" id="9948189at2"/>
<dbReference type="Proteomes" id="UP000008922">
    <property type="component" value="Chromosome"/>
</dbReference>
<sequence>MLNLFSRLLDRLSEFLASRKGLLPLIGMLLIFLNLLFSIFAPSGWLAQTDLLLHIGIILAIFGIMLAWAL</sequence>
<reference evidence="2 3" key="1">
    <citation type="submission" date="2010-12" db="EMBL/GenBank/DDBJ databases">
        <title>Whole genome sequence of Anaerolinea thermophila UNI-1.</title>
        <authorList>
            <person name="Narita-Yamada S."/>
            <person name="Kishi E."/>
            <person name="Watanabe Y."/>
            <person name="Takasaki K."/>
            <person name="Ankai A."/>
            <person name="Oguchi A."/>
            <person name="Fukui S."/>
            <person name="Takahashi M."/>
            <person name="Yashiro I."/>
            <person name="Hosoyama A."/>
            <person name="Sekiguchi Y."/>
            <person name="Hanada S."/>
            <person name="Fujita N."/>
        </authorList>
    </citation>
    <scope>NUCLEOTIDE SEQUENCE [LARGE SCALE GENOMIC DNA]</scope>
    <source>
        <strain evidence="3">DSM 14523 / JCM 11388 / NBRC 100420 / UNI-1</strain>
    </source>
</reference>
<keyword evidence="1" id="KW-0472">Membrane</keyword>
<protein>
    <submittedName>
        <fullName evidence="2">Uncharacterized protein</fullName>
    </submittedName>
</protein>
<accession>E8N5K9</accession>
<dbReference type="STRING" id="926569.ANT_16970"/>
<feature type="transmembrane region" description="Helical" evidence="1">
    <location>
        <begin position="51"/>
        <end position="69"/>
    </location>
</feature>
<feature type="transmembrane region" description="Helical" evidence="1">
    <location>
        <begin position="21"/>
        <end position="45"/>
    </location>
</feature>
<dbReference type="InParanoid" id="E8N5K9"/>
<dbReference type="EMBL" id="AP012029">
    <property type="protein sequence ID" value="BAJ63723.1"/>
    <property type="molecule type" value="Genomic_DNA"/>
</dbReference>
<gene>
    <name evidence="2" type="ordered locus">ANT_16970</name>
</gene>
<dbReference type="AlphaFoldDB" id="E8N5K9"/>